<dbReference type="InterPro" id="IPR036075">
    <property type="entry name" value="ARMT-1-like_metal-bd_sf"/>
</dbReference>
<sequence>MKAQAECFGCNIRQALEAIEKTGKDQQFAWQVLKSICKNYAQADSKWTPAFMTTVAHRIAQDMIGIEDIFYEEKRYYNQMALELYPQLKEYVEKSQNRLETALRIAIAGNIIDLGVYKEIKVDEILYQIEHTPWGIYDWIDFQSDLKASKNLLYIGDNAGEVVFDRVFLEEINQGRKIYFIVKEKPISNDALREDAVEAGIDKIATILTTGQGEIGIDIERAPQDVQEIWHKADCIFSKGQGNYETLSDRPEGIYFLLKAKCKAVSRELGVEKGALILKKNRS</sequence>
<dbReference type="EMBL" id="CP065383">
    <property type="protein sequence ID" value="QPM68777.1"/>
    <property type="molecule type" value="Genomic_DNA"/>
</dbReference>
<dbReference type="Pfam" id="PF01937">
    <property type="entry name" value="ARMT1-like_dom"/>
    <property type="match status" value="1"/>
</dbReference>
<feature type="domain" description="Damage-control phosphatase ARMT1-like metal-binding" evidence="1">
    <location>
        <begin position="4"/>
        <end position="276"/>
    </location>
</feature>
<organism evidence="2 3">
    <name type="scientific">Atribacter laminatus</name>
    <dbReference type="NCBI Taxonomy" id="2847778"/>
    <lineage>
        <taxon>Bacteria</taxon>
        <taxon>Pseudomonadati</taxon>
        <taxon>Atribacterota</taxon>
        <taxon>Atribacteria</taxon>
        <taxon>Atribacterales</taxon>
        <taxon>Atribacteraceae</taxon>
        <taxon>Atribacter</taxon>
    </lineage>
</organism>
<evidence type="ECO:0000313" key="3">
    <source>
        <dbReference type="Proteomes" id="UP000594463"/>
    </source>
</evidence>
<dbReference type="PIRSF" id="PIRSF006593">
    <property type="entry name" value="UCP006593"/>
    <property type="match status" value="1"/>
</dbReference>
<proteinExistence type="predicted"/>
<evidence type="ECO:0000259" key="1">
    <source>
        <dbReference type="Pfam" id="PF01937"/>
    </source>
</evidence>
<dbReference type="InterPro" id="IPR002791">
    <property type="entry name" value="ARMT1-like_metal-bd"/>
</dbReference>
<name>A0A7T1F3E1_ATRLM</name>
<dbReference type="InterPro" id="IPR014444">
    <property type="entry name" value="PH1575-like"/>
</dbReference>
<evidence type="ECO:0000313" key="2">
    <source>
        <dbReference type="EMBL" id="QPM68777.1"/>
    </source>
</evidence>
<protein>
    <recommendedName>
        <fullName evidence="1">Damage-control phosphatase ARMT1-like metal-binding domain-containing protein</fullName>
    </recommendedName>
</protein>
<dbReference type="RefSeq" id="WP_218111270.1">
    <property type="nucleotide sequence ID" value="NZ_CP065383.1"/>
</dbReference>
<reference evidence="2 3" key="1">
    <citation type="journal article" date="2021" name="Nat. Commun.">
        <title>Isolation of a member of the candidate phylum Atribacteria reveals a unique cell membrane structure.</title>
        <authorList>
            <person name="Taiki K."/>
            <person name="Nobu M.K."/>
            <person name="Kusada H."/>
            <person name="Meng X.-Y."/>
            <person name="Hosoki N."/>
            <person name="Uematsu K."/>
            <person name="Yoshioka H."/>
            <person name="Kamagata Y."/>
            <person name="Tamaki H."/>
        </authorList>
    </citation>
    <scope>NUCLEOTIDE SEQUENCE [LARGE SCALE GENOMIC DNA]</scope>
    <source>
        <strain evidence="2 3">RT761</strain>
    </source>
</reference>
<dbReference type="Proteomes" id="UP000594463">
    <property type="component" value="Chromosome"/>
</dbReference>
<dbReference type="KEGG" id="alam:RT761_02001"/>
<gene>
    <name evidence="2" type="ORF">RT761_02001</name>
</gene>
<accession>A0A7T1F3E1</accession>
<keyword evidence="3" id="KW-1185">Reference proteome</keyword>
<dbReference type="Gene3D" id="1.10.285.20">
    <property type="entry name" value="Uncharacterised protein PF01937, DUF89, domain 2"/>
    <property type="match status" value="1"/>
</dbReference>
<dbReference type="SUPFAM" id="SSF111321">
    <property type="entry name" value="AF1104-like"/>
    <property type="match status" value="1"/>
</dbReference>
<dbReference type="AlphaFoldDB" id="A0A7T1F3E1"/>
<dbReference type="Gene3D" id="3.40.50.10880">
    <property type="entry name" value="Uncharacterised protein PF01937, DUF89, domain 3"/>
    <property type="match status" value="1"/>
</dbReference>